<dbReference type="RefSeq" id="XP_005709925.1">
    <property type="nucleotide sequence ID" value="XM_005709868.1"/>
</dbReference>
<dbReference type="EMBL" id="HG002060">
    <property type="protein sequence ID" value="CDF39631.1"/>
    <property type="molecule type" value="Genomic_DNA"/>
</dbReference>
<organism evidence="2 3">
    <name type="scientific">Chondrus crispus</name>
    <name type="common">Carrageen Irish moss</name>
    <name type="synonym">Polymorpha crispa</name>
    <dbReference type="NCBI Taxonomy" id="2769"/>
    <lineage>
        <taxon>Eukaryota</taxon>
        <taxon>Rhodophyta</taxon>
        <taxon>Florideophyceae</taxon>
        <taxon>Rhodymeniophycidae</taxon>
        <taxon>Gigartinales</taxon>
        <taxon>Gigartinaceae</taxon>
        <taxon>Chondrus</taxon>
    </lineage>
</organism>
<feature type="compositionally biased region" description="Basic residues" evidence="1">
    <location>
        <begin position="11"/>
        <end position="20"/>
    </location>
</feature>
<feature type="compositionally biased region" description="Polar residues" evidence="1">
    <location>
        <begin position="1"/>
        <end position="10"/>
    </location>
</feature>
<proteinExistence type="predicted"/>
<reference evidence="3" key="1">
    <citation type="journal article" date="2013" name="Proc. Natl. Acad. Sci. U.S.A.">
        <title>Genome structure and metabolic features in the red seaweed Chondrus crispus shed light on evolution of the Archaeplastida.</title>
        <authorList>
            <person name="Collen J."/>
            <person name="Porcel B."/>
            <person name="Carre W."/>
            <person name="Ball S.G."/>
            <person name="Chaparro C."/>
            <person name="Tonon T."/>
            <person name="Barbeyron T."/>
            <person name="Michel G."/>
            <person name="Noel B."/>
            <person name="Valentin K."/>
            <person name="Elias M."/>
            <person name="Artiguenave F."/>
            <person name="Arun A."/>
            <person name="Aury J.M."/>
            <person name="Barbosa-Neto J.F."/>
            <person name="Bothwell J.H."/>
            <person name="Bouget F.Y."/>
            <person name="Brillet L."/>
            <person name="Cabello-Hurtado F."/>
            <person name="Capella-Gutierrez S."/>
            <person name="Charrier B."/>
            <person name="Cladiere L."/>
            <person name="Cock J.M."/>
            <person name="Coelho S.M."/>
            <person name="Colleoni C."/>
            <person name="Czjzek M."/>
            <person name="Da Silva C."/>
            <person name="Delage L."/>
            <person name="Denoeud F."/>
            <person name="Deschamps P."/>
            <person name="Dittami S.M."/>
            <person name="Gabaldon T."/>
            <person name="Gachon C.M."/>
            <person name="Groisillier A."/>
            <person name="Herve C."/>
            <person name="Jabbari K."/>
            <person name="Katinka M."/>
            <person name="Kloareg B."/>
            <person name="Kowalczyk N."/>
            <person name="Labadie K."/>
            <person name="Leblanc C."/>
            <person name="Lopez P.J."/>
            <person name="McLachlan D.H."/>
            <person name="Meslet-Cladiere L."/>
            <person name="Moustafa A."/>
            <person name="Nehr Z."/>
            <person name="Nyvall Collen P."/>
            <person name="Panaud O."/>
            <person name="Partensky F."/>
            <person name="Poulain J."/>
            <person name="Rensing S.A."/>
            <person name="Rousvoal S."/>
            <person name="Samson G."/>
            <person name="Symeonidi A."/>
            <person name="Weissenbach J."/>
            <person name="Zambounis A."/>
            <person name="Wincker P."/>
            <person name="Boyen C."/>
        </authorList>
    </citation>
    <scope>NUCLEOTIDE SEQUENCE [LARGE SCALE GENOMIC DNA]</scope>
    <source>
        <strain evidence="3">cv. Stackhouse</strain>
    </source>
</reference>
<dbReference type="KEGG" id="ccp:CHC_T00006810001"/>
<sequence>MAHTSATARNRQPHSPHHHPTLTSLRTDENTSIHSWHTKLYNRYIFRRTIVSSLYQPHVVYSDMASRWNSFRISRRNGTSSPFFRSCSLSSPNFCTIGTHSVPSRPIVASSERGMQTVRIVTRALLAMECAARMRARRTD</sequence>
<evidence type="ECO:0000256" key="1">
    <source>
        <dbReference type="SAM" id="MobiDB-lite"/>
    </source>
</evidence>
<dbReference type="Gramene" id="CDF39631">
    <property type="protein sequence ID" value="CDF39631"/>
    <property type="gene ID" value="CHC_T00006810001"/>
</dbReference>
<evidence type="ECO:0000313" key="3">
    <source>
        <dbReference type="Proteomes" id="UP000012073"/>
    </source>
</evidence>
<dbReference type="GeneID" id="17317640"/>
<evidence type="ECO:0000313" key="2">
    <source>
        <dbReference type="EMBL" id="CDF39631.1"/>
    </source>
</evidence>
<feature type="region of interest" description="Disordered" evidence="1">
    <location>
        <begin position="1"/>
        <end position="26"/>
    </location>
</feature>
<name>R7QQ76_CHOCR</name>
<keyword evidence="3" id="KW-1185">Reference proteome</keyword>
<dbReference type="AlphaFoldDB" id="R7QQ76"/>
<accession>R7QQ76</accession>
<dbReference type="Proteomes" id="UP000012073">
    <property type="component" value="Unassembled WGS sequence"/>
</dbReference>
<gene>
    <name evidence="2" type="ORF">CHC_T00006810001</name>
</gene>
<protein>
    <submittedName>
        <fullName evidence="2">Uncharacterized protein</fullName>
    </submittedName>
</protein>